<accession>A0A1E1L8Y3</accession>
<evidence type="ECO:0000313" key="4">
    <source>
        <dbReference type="Proteomes" id="UP000178912"/>
    </source>
</evidence>
<dbReference type="AlphaFoldDB" id="A0A1E1L8Y3"/>
<keyword evidence="4" id="KW-1185">Reference proteome</keyword>
<evidence type="ECO:0000256" key="2">
    <source>
        <dbReference type="SAM" id="MobiDB-lite"/>
    </source>
</evidence>
<gene>
    <name evidence="3" type="ORF">RAG0_12594</name>
</gene>
<feature type="region of interest" description="Disordered" evidence="2">
    <location>
        <begin position="62"/>
        <end position="134"/>
    </location>
</feature>
<keyword evidence="1" id="KW-0175">Coiled coil</keyword>
<protein>
    <submittedName>
        <fullName evidence="3">Uncharacterized protein</fullName>
    </submittedName>
</protein>
<evidence type="ECO:0000313" key="3">
    <source>
        <dbReference type="EMBL" id="CZT07008.1"/>
    </source>
</evidence>
<organism evidence="3 4">
    <name type="scientific">Rhynchosporium agropyri</name>
    <dbReference type="NCBI Taxonomy" id="914238"/>
    <lineage>
        <taxon>Eukaryota</taxon>
        <taxon>Fungi</taxon>
        <taxon>Dikarya</taxon>
        <taxon>Ascomycota</taxon>
        <taxon>Pezizomycotina</taxon>
        <taxon>Leotiomycetes</taxon>
        <taxon>Helotiales</taxon>
        <taxon>Ploettnerulaceae</taxon>
        <taxon>Rhynchosporium</taxon>
    </lineage>
</organism>
<feature type="compositionally biased region" description="Polar residues" evidence="2">
    <location>
        <begin position="104"/>
        <end position="130"/>
    </location>
</feature>
<feature type="compositionally biased region" description="Polar residues" evidence="2">
    <location>
        <begin position="362"/>
        <end position="375"/>
    </location>
</feature>
<feature type="region of interest" description="Disordered" evidence="2">
    <location>
        <begin position="341"/>
        <end position="427"/>
    </location>
</feature>
<proteinExistence type="predicted"/>
<reference evidence="4" key="1">
    <citation type="submission" date="2016-03" db="EMBL/GenBank/DDBJ databases">
        <authorList>
            <person name="Guldener U."/>
        </authorList>
    </citation>
    <scope>NUCLEOTIDE SEQUENCE [LARGE SCALE GENOMIC DNA]</scope>
    <source>
        <strain evidence="4">04CH-RAC-A.6.1</strain>
    </source>
</reference>
<name>A0A1E1L8Y3_9HELO</name>
<dbReference type="OrthoDB" id="62853at2759"/>
<dbReference type="EMBL" id="FJUX01000091">
    <property type="protein sequence ID" value="CZT07008.1"/>
    <property type="molecule type" value="Genomic_DNA"/>
</dbReference>
<feature type="compositionally biased region" description="Polar residues" evidence="2">
    <location>
        <begin position="398"/>
        <end position="414"/>
    </location>
</feature>
<feature type="coiled-coil region" evidence="1">
    <location>
        <begin position="437"/>
        <end position="489"/>
    </location>
</feature>
<feature type="compositionally biased region" description="Polar residues" evidence="2">
    <location>
        <begin position="74"/>
        <end position="95"/>
    </location>
</feature>
<sequence>MSPEAQIHDGQPSMELDWPSFTDLSSDLQASDLDYIHDVVLQNNDDLSALLDLEICDTDSTAETSQRKIESPHSESQFTPEKSPTHLTGVTQPTTGAPPLIANANDSTPTPIDSNPELATQKASETNSQARPEFKSIQELEAQLRFLRHKPQNGLLPTTGNPEVGERKTVSAYVKKLEHIGDPPQNILRATRIPKLPQQITNLDDIPRNGNFSFKERASTLLEKWGTNLEEVDQTRSTPGQLVKHDGTGLGAIADEQNPTNMADARKLLSSGEPTLATSLVEEQAPNMIVGSKQLIDHTEESTLIEANQPTPYPPAALQNSSGTKSGRLVIDLTDDSEVDMATGLGLSGQPTEYQDLDPSEAKSTQTPHSPSIPSTGEYFSPGSKKRKRPNVIDDSLVSASGSASGKHNTPNRQRPQRKTSPGKHLNNEILWMSGSVSRIEKMIEDVEKEIDAIKMRRVLLHEKNERMLEENKTDMQSAQRRMNESIELKEYLLAWGAQDEKVTKEWSSSGYNW</sequence>
<dbReference type="Proteomes" id="UP000178912">
    <property type="component" value="Unassembled WGS sequence"/>
</dbReference>
<evidence type="ECO:0000256" key="1">
    <source>
        <dbReference type="SAM" id="Coils"/>
    </source>
</evidence>